<accession>A0A392MYI0</accession>
<comment type="caution">
    <text evidence="1">The sequence shown here is derived from an EMBL/GenBank/DDBJ whole genome shotgun (WGS) entry which is preliminary data.</text>
</comment>
<gene>
    <name evidence="1" type="ORF">A2U01_0013310</name>
</gene>
<evidence type="ECO:0000313" key="1">
    <source>
        <dbReference type="EMBL" id="MCH92372.1"/>
    </source>
</evidence>
<reference evidence="1 2" key="1">
    <citation type="journal article" date="2018" name="Front. Plant Sci.">
        <title>Red Clover (Trifolium pratense) and Zigzag Clover (T. medium) - A Picture of Genomic Similarities and Differences.</title>
        <authorList>
            <person name="Dluhosova J."/>
            <person name="Istvanek J."/>
            <person name="Nedelnik J."/>
            <person name="Repkova J."/>
        </authorList>
    </citation>
    <scope>NUCLEOTIDE SEQUENCE [LARGE SCALE GENOMIC DNA]</scope>
    <source>
        <strain evidence="2">cv. 10/8</strain>
        <tissue evidence="1">Leaf</tissue>
    </source>
</reference>
<keyword evidence="2" id="KW-1185">Reference proteome</keyword>
<feature type="non-terminal residue" evidence="1">
    <location>
        <position position="1"/>
    </location>
</feature>
<organism evidence="1 2">
    <name type="scientific">Trifolium medium</name>
    <dbReference type="NCBI Taxonomy" id="97028"/>
    <lineage>
        <taxon>Eukaryota</taxon>
        <taxon>Viridiplantae</taxon>
        <taxon>Streptophyta</taxon>
        <taxon>Embryophyta</taxon>
        <taxon>Tracheophyta</taxon>
        <taxon>Spermatophyta</taxon>
        <taxon>Magnoliopsida</taxon>
        <taxon>eudicotyledons</taxon>
        <taxon>Gunneridae</taxon>
        <taxon>Pentapetalae</taxon>
        <taxon>rosids</taxon>
        <taxon>fabids</taxon>
        <taxon>Fabales</taxon>
        <taxon>Fabaceae</taxon>
        <taxon>Papilionoideae</taxon>
        <taxon>50 kb inversion clade</taxon>
        <taxon>NPAAA clade</taxon>
        <taxon>Hologalegina</taxon>
        <taxon>IRL clade</taxon>
        <taxon>Trifolieae</taxon>
        <taxon>Trifolium</taxon>
    </lineage>
</organism>
<dbReference type="EMBL" id="LXQA010022544">
    <property type="protein sequence ID" value="MCH92372.1"/>
    <property type="molecule type" value="Genomic_DNA"/>
</dbReference>
<dbReference type="Proteomes" id="UP000265520">
    <property type="component" value="Unassembled WGS sequence"/>
</dbReference>
<protein>
    <submittedName>
        <fullName evidence="1">Uncharacterized protein</fullName>
    </submittedName>
</protein>
<dbReference type="AlphaFoldDB" id="A0A392MYI0"/>
<evidence type="ECO:0000313" key="2">
    <source>
        <dbReference type="Proteomes" id="UP000265520"/>
    </source>
</evidence>
<sequence length="41" mass="4237">AAAIDATGVSNVAPTSIVKNSGNGKLSIKVRFDRSRTEAAY</sequence>
<name>A0A392MYI0_9FABA</name>
<proteinExistence type="predicted"/>